<dbReference type="RefSeq" id="WP_153287026.1">
    <property type="nucleotide sequence ID" value="NZ_CP045643.1"/>
</dbReference>
<reference evidence="6 7" key="1">
    <citation type="submission" date="2019-10" db="EMBL/GenBank/DDBJ databases">
        <title>A novel species.</title>
        <authorList>
            <person name="Gao J."/>
        </authorList>
    </citation>
    <scope>NUCLEOTIDE SEQUENCE [LARGE SCALE GENOMIC DNA]</scope>
    <source>
        <strain evidence="6 7">QMT-28</strain>
    </source>
</reference>
<dbReference type="EMBL" id="CP045643">
    <property type="protein sequence ID" value="QFZ72660.1"/>
    <property type="molecule type" value="Genomic_DNA"/>
</dbReference>
<evidence type="ECO:0000256" key="1">
    <source>
        <dbReference type="ARBA" id="ARBA00022679"/>
    </source>
</evidence>
<keyword evidence="4" id="KW-0342">GTP-binding</keyword>
<dbReference type="Gene3D" id="3.90.550.10">
    <property type="entry name" value="Spore Coat Polysaccharide Biosynthesis Protein SpsA, Chain A"/>
    <property type="match status" value="1"/>
</dbReference>
<dbReference type="InterPro" id="IPR002835">
    <property type="entry name" value="CofC"/>
</dbReference>
<organism evidence="6 7">
    <name type="scientific">Streptomyces fagopyri</name>
    <dbReference type="NCBI Taxonomy" id="2662397"/>
    <lineage>
        <taxon>Bacteria</taxon>
        <taxon>Bacillati</taxon>
        <taxon>Actinomycetota</taxon>
        <taxon>Actinomycetes</taxon>
        <taxon>Kitasatosporales</taxon>
        <taxon>Streptomycetaceae</taxon>
        <taxon>Streptomyces</taxon>
    </lineage>
</organism>
<dbReference type="AlphaFoldDB" id="A0A5Q0L6G8"/>
<evidence type="ECO:0000313" key="6">
    <source>
        <dbReference type="EMBL" id="QFZ72660.1"/>
    </source>
</evidence>
<keyword evidence="2 6" id="KW-0548">Nucleotidyltransferase</keyword>
<evidence type="ECO:0000256" key="4">
    <source>
        <dbReference type="ARBA" id="ARBA00023134"/>
    </source>
</evidence>
<dbReference type="NCBIfam" id="TIGR03552">
    <property type="entry name" value="F420_cofC"/>
    <property type="match status" value="1"/>
</dbReference>
<dbReference type="InterPro" id="IPR029044">
    <property type="entry name" value="Nucleotide-diphossugar_trans"/>
</dbReference>
<gene>
    <name evidence="6" type="primary">cofC</name>
    <name evidence="6" type="ORF">GFH48_04690</name>
</gene>
<keyword evidence="3" id="KW-0547">Nucleotide-binding</keyword>
<evidence type="ECO:0000313" key="7">
    <source>
        <dbReference type="Proteomes" id="UP000326179"/>
    </source>
</evidence>
<protein>
    <submittedName>
        <fullName evidence="6">2-phospho-L-lactate guanylyltransferase</fullName>
        <ecNumber evidence="6">2.7.7.68</ecNumber>
    </submittedName>
</protein>
<dbReference type="PANTHER" id="PTHR40392:SF1">
    <property type="entry name" value="2-PHOSPHO-L-LACTATE GUANYLYLTRANSFERASE"/>
    <property type="match status" value="1"/>
</dbReference>
<evidence type="ECO:0000256" key="2">
    <source>
        <dbReference type="ARBA" id="ARBA00022695"/>
    </source>
</evidence>
<dbReference type="GO" id="GO:0005525">
    <property type="term" value="F:GTP binding"/>
    <property type="evidence" value="ECO:0007669"/>
    <property type="project" value="UniProtKB-KW"/>
</dbReference>
<dbReference type="SUPFAM" id="SSF53448">
    <property type="entry name" value="Nucleotide-diphospho-sugar transferases"/>
    <property type="match status" value="1"/>
</dbReference>
<evidence type="ECO:0000256" key="5">
    <source>
        <dbReference type="SAM" id="MobiDB-lite"/>
    </source>
</evidence>
<dbReference type="EC" id="2.7.7.68" evidence="6"/>
<keyword evidence="1 6" id="KW-0808">Transferase</keyword>
<dbReference type="KEGG" id="sfy:GFH48_04690"/>
<keyword evidence="7" id="KW-1185">Reference proteome</keyword>
<dbReference type="Pfam" id="PF01983">
    <property type="entry name" value="CofC"/>
    <property type="match status" value="1"/>
</dbReference>
<dbReference type="GO" id="GO:0043814">
    <property type="term" value="F:phospholactate guanylyltransferase activity"/>
    <property type="evidence" value="ECO:0007669"/>
    <property type="project" value="UniProtKB-EC"/>
</dbReference>
<sequence>MTTGRPGRAAGGAHGRAHHPADRGGHRDNRARREVRWAVVVPQKDLRLAKSRLALDSRDRQRVASALFRDTVAAAQHTPGVATVIVVVDRIQDLEPVAGLGVGHVLGTGPGLNEALRQGELAARAGHPGCGVAALPADLPLIEPALLGRALTEAGAHDRAFLPDADDEGTTLLTARPGHALGPVYGIGSREAHRRSGAVELTGPGLAALRYDLDCLAHLALVPPPARHTHLSEVLARLRPVPSLVDASYLPGAPGPPGLSGRATPPGVGRHPPQS</sequence>
<feature type="region of interest" description="Disordered" evidence="5">
    <location>
        <begin position="1"/>
        <end position="30"/>
    </location>
</feature>
<feature type="region of interest" description="Disordered" evidence="5">
    <location>
        <begin position="252"/>
        <end position="275"/>
    </location>
</feature>
<dbReference type="PANTHER" id="PTHR40392">
    <property type="entry name" value="2-PHOSPHO-L-LACTATE GUANYLYLTRANSFERASE"/>
    <property type="match status" value="1"/>
</dbReference>
<name>A0A5Q0L6G8_9ACTN</name>
<proteinExistence type="predicted"/>
<feature type="compositionally biased region" description="Basic and acidic residues" evidence="5">
    <location>
        <begin position="19"/>
        <end position="30"/>
    </location>
</feature>
<dbReference type="Proteomes" id="UP000326179">
    <property type="component" value="Chromosome"/>
</dbReference>
<accession>A0A5Q0L6G8</accession>
<evidence type="ECO:0000256" key="3">
    <source>
        <dbReference type="ARBA" id="ARBA00022741"/>
    </source>
</evidence>